<organism evidence="2">
    <name type="scientific">Skeletonema marinoi</name>
    <dbReference type="NCBI Taxonomy" id="267567"/>
    <lineage>
        <taxon>Eukaryota</taxon>
        <taxon>Sar</taxon>
        <taxon>Stramenopiles</taxon>
        <taxon>Ochrophyta</taxon>
        <taxon>Bacillariophyta</taxon>
        <taxon>Coscinodiscophyceae</taxon>
        <taxon>Thalassiosirophycidae</taxon>
        <taxon>Thalassiosirales</taxon>
        <taxon>Skeletonemataceae</taxon>
        <taxon>Skeletonema</taxon>
        <taxon>Skeletonema marinoi-dohrnii complex</taxon>
    </lineage>
</organism>
<evidence type="ECO:0000313" key="2">
    <source>
        <dbReference type="EMBL" id="CAD9579203.1"/>
    </source>
</evidence>
<protein>
    <submittedName>
        <fullName evidence="2">Uncharacterized protein</fullName>
    </submittedName>
</protein>
<dbReference type="AlphaFoldDB" id="A0A7S2KK07"/>
<feature type="region of interest" description="Disordered" evidence="1">
    <location>
        <begin position="47"/>
        <end position="70"/>
    </location>
</feature>
<sequence length="215" mass="23654">MINNQRAEENMLNTVAAAAAECGEQVKKMDNDDGRRTSSPDLHRCVTSGSCDQANKNQAAPPPSTDTASDIIAMDPHHRQALAHLYHSSRRSRNFRSVPSSPSAITYAQGEKKLIHQDELKKDVSILQVTSVQEEPSTKAVDVEWSFDIASLVDDDCSSVSSFDGEESFMDNDIFRIQSDCWKMNDTKNSTSGPMGSDGLHTSVDGRSCKRLRTT</sequence>
<feature type="compositionally biased region" description="Polar residues" evidence="1">
    <location>
        <begin position="47"/>
        <end position="58"/>
    </location>
</feature>
<reference evidence="2" key="1">
    <citation type="submission" date="2021-01" db="EMBL/GenBank/DDBJ databases">
        <authorList>
            <person name="Corre E."/>
            <person name="Pelletier E."/>
            <person name="Niang G."/>
            <person name="Scheremetjew M."/>
            <person name="Finn R."/>
            <person name="Kale V."/>
            <person name="Holt S."/>
            <person name="Cochrane G."/>
            <person name="Meng A."/>
            <person name="Brown T."/>
            <person name="Cohen L."/>
        </authorList>
    </citation>
    <scope>NUCLEOTIDE SEQUENCE</scope>
    <source>
        <strain evidence="2">SM1012Den-03</strain>
    </source>
</reference>
<gene>
    <name evidence="2" type="ORF">SMAR0320_LOCUS3014</name>
</gene>
<name>A0A7S2KK07_9STRA</name>
<dbReference type="EMBL" id="HBGZ01004450">
    <property type="protein sequence ID" value="CAD9579203.1"/>
    <property type="molecule type" value="Transcribed_RNA"/>
</dbReference>
<proteinExistence type="predicted"/>
<accession>A0A7S2KK07</accession>
<evidence type="ECO:0000256" key="1">
    <source>
        <dbReference type="SAM" id="MobiDB-lite"/>
    </source>
</evidence>
<feature type="region of interest" description="Disordered" evidence="1">
    <location>
        <begin position="186"/>
        <end position="215"/>
    </location>
</feature>